<dbReference type="Proteomes" id="UP000252023">
    <property type="component" value="Chromosome"/>
</dbReference>
<name>A0A344PGR9_9RHOB</name>
<keyword evidence="8" id="KW-0969">Cilium</keyword>
<dbReference type="InterPro" id="IPR019776">
    <property type="entry name" value="Flagellar_basal_body_rod_CS"/>
</dbReference>
<dbReference type="InterPro" id="IPR001444">
    <property type="entry name" value="Flag_bb_rod_N"/>
</dbReference>
<dbReference type="NCBIfam" id="TIGR03506">
    <property type="entry name" value="FlgEFG_subfam"/>
    <property type="match status" value="1"/>
</dbReference>
<comment type="similarity">
    <text evidence="2 4">Belongs to the flagella basal body rod proteins family.</text>
</comment>
<dbReference type="Pfam" id="PF00460">
    <property type="entry name" value="Flg_bb_rod"/>
    <property type="match status" value="1"/>
</dbReference>
<keyword evidence="8" id="KW-0282">Flagellum</keyword>
<dbReference type="Pfam" id="PF22692">
    <property type="entry name" value="LlgE_F_G_D1"/>
    <property type="match status" value="1"/>
</dbReference>
<dbReference type="GO" id="GO:0030694">
    <property type="term" value="C:bacterial-type flagellum basal body, rod"/>
    <property type="evidence" value="ECO:0007669"/>
    <property type="project" value="UniProtKB-UniRule"/>
</dbReference>
<evidence type="ECO:0000313" key="8">
    <source>
        <dbReference type="EMBL" id="AXC48574.1"/>
    </source>
</evidence>
<organism evidence="8 9">
    <name type="scientific">Paracoccus suum</name>
    <dbReference type="NCBI Taxonomy" id="2259340"/>
    <lineage>
        <taxon>Bacteria</taxon>
        <taxon>Pseudomonadati</taxon>
        <taxon>Pseudomonadota</taxon>
        <taxon>Alphaproteobacteria</taxon>
        <taxon>Rhodobacterales</taxon>
        <taxon>Paracoccaceae</taxon>
        <taxon>Paracoccus</taxon>
    </lineage>
</organism>
<dbReference type="Pfam" id="PF06429">
    <property type="entry name" value="Flg_bbr_C"/>
    <property type="match status" value="1"/>
</dbReference>
<keyword evidence="3 4" id="KW-0975">Bacterial flagellum</keyword>
<evidence type="ECO:0000256" key="4">
    <source>
        <dbReference type="RuleBase" id="RU362116"/>
    </source>
</evidence>
<keyword evidence="9" id="KW-1185">Reference proteome</keyword>
<dbReference type="InterPro" id="IPR010930">
    <property type="entry name" value="Flg_bb/hook_C_dom"/>
</dbReference>
<sequence length="240" mass="25466">MDNAIYATLSRQAGLLREMRVVANNVANADTTGFRREGVIFAEHMSALGPGPEGGTLSMGHARGRIADLRQAALAKTGGQYDLGLEGDGFFMVATPDGNRLTRAGAFQPNADGQLVNGDGNRLLDDGLAPITLPPGVRSVAIGPDGTVSADGEPVARIGVFAVEDPAALQHRRGTLFEASTAPVPAEGTRLRQGFLEASNVDPVFEVSRMVEVQRNYELGQSLLDREDERIRAAITTLTR</sequence>
<dbReference type="AlphaFoldDB" id="A0A344PGR9"/>
<dbReference type="GO" id="GO:0071978">
    <property type="term" value="P:bacterial-type flagellum-dependent swarming motility"/>
    <property type="evidence" value="ECO:0007669"/>
    <property type="project" value="TreeGrafter"/>
</dbReference>
<dbReference type="RefSeq" id="WP_114074893.1">
    <property type="nucleotide sequence ID" value="NZ_CP030918.1"/>
</dbReference>
<dbReference type="EMBL" id="CP030918">
    <property type="protein sequence ID" value="AXC48574.1"/>
    <property type="molecule type" value="Genomic_DNA"/>
</dbReference>
<evidence type="ECO:0000259" key="5">
    <source>
        <dbReference type="Pfam" id="PF00460"/>
    </source>
</evidence>
<dbReference type="InterPro" id="IPR053967">
    <property type="entry name" value="LlgE_F_G-like_D1"/>
</dbReference>
<evidence type="ECO:0000259" key="7">
    <source>
        <dbReference type="Pfam" id="PF22692"/>
    </source>
</evidence>
<evidence type="ECO:0000259" key="6">
    <source>
        <dbReference type="Pfam" id="PF06429"/>
    </source>
</evidence>
<dbReference type="SUPFAM" id="SSF117143">
    <property type="entry name" value="Flagellar hook protein flgE"/>
    <property type="match status" value="1"/>
</dbReference>
<reference evidence="9" key="1">
    <citation type="submission" date="2018-07" db="EMBL/GenBank/DDBJ databases">
        <title>Genome sequencing of Paracoccus sp. SC2-6.</title>
        <authorList>
            <person name="Heo J."/>
            <person name="Kim S.-J."/>
            <person name="Kwon S.-W."/>
        </authorList>
    </citation>
    <scope>NUCLEOTIDE SEQUENCE [LARGE SCALE GENOMIC DNA]</scope>
    <source>
        <strain evidence="9">SC2-6</strain>
    </source>
</reference>
<feature type="domain" description="Flagellar hook protein FlgE/F/G-like D1" evidence="7">
    <location>
        <begin position="85"/>
        <end position="150"/>
    </location>
</feature>
<dbReference type="NCBIfam" id="NF009332">
    <property type="entry name" value="PRK12690.1"/>
    <property type="match status" value="1"/>
</dbReference>
<dbReference type="InterPro" id="IPR037925">
    <property type="entry name" value="FlgE/F/G-like"/>
</dbReference>
<keyword evidence="8" id="KW-0966">Cell projection</keyword>
<dbReference type="NCBIfam" id="TIGR02490">
    <property type="entry name" value="flgF"/>
    <property type="match status" value="1"/>
</dbReference>
<gene>
    <name evidence="8" type="ORF">DRW48_01640</name>
</gene>
<evidence type="ECO:0000256" key="2">
    <source>
        <dbReference type="ARBA" id="ARBA00009677"/>
    </source>
</evidence>
<evidence type="ECO:0000313" key="9">
    <source>
        <dbReference type="Proteomes" id="UP000252023"/>
    </source>
</evidence>
<accession>A0A344PGR9</accession>
<evidence type="ECO:0000256" key="1">
    <source>
        <dbReference type="ARBA" id="ARBA00004117"/>
    </source>
</evidence>
<dbReference type="PROSITE" id="PS00588">
    <property type="entry name" value="FLAGELLA_BB_ROD"/>
    <property type="match status" value="1"/>
</dbReference>
<evidence type="ECO:0000256" key="3">
    <source>
        <dbReference type="ARBA" id="ARBA00023143"/>
    </source>
</evidence>
<feature type="domain" description="Flagellar basal-body/hook protein C-terminal" evidence="6">
    <location>
        <begin position="192"/>
        <end position="235"/>
    </location>
</feature>
<protein>
    <recommendedName>
        <fullName evidence="4">Flagellar basal-body rod protein FlgF</fullName>
    </recommendedName>
</protein>
<dbReference type="PANTHER" id="PTHR30435">
    <property type="entry name" value="FLAGELLAR PROTEIN"/>
    <property type="match status" value="1"/>
</dbReference>
<dbReference type="OrthoDB" id="9804559at2"/>
<proteinExistence type="inferred from homology"/>
<dbReference type="KEGG" id="pars:DRW48_01640"/>
<feature type="domain" description="Flagellar basal body rod protein N-terminal" evidence="5">
    <location>
        <begin position="6"/>
        <end position="35"/>
    </location>
</feature>
<dbReference type="InterPro" id="IPR020013">
    <property type="entry name" value="Flagellar_FlgE/F/G"/>
</dbReference>
<comment type="subcellular location">
    <subcellularLocation>
        <location evidence="1 4">Bacterial flagellum basal body</location>
    </subcellularLocation>
</comment>
<dbReference type="InterPro" id="IPR012836">
    <property type="entry name" value="FlgF"/>
</dbReference>
<dbReference type="PANTHER" id="PTHR30435:SF19">
    <property type="entry name" value="FLAGELLAR BASAL-BODY ROD PROTEIN FLGG"/>
    <property type="match status" value="1"/>
</dbReference>
<comment type="subunit">
    <text evidence="4">The basal body constitutes a major portion of the flagellar organelle and consists of five rings (E,L,P,S, and M) mounted on a central rod. The rod consists of about 26 subunits of FlgG in the distal portion, and FlgB, FlgC and FlgF are thought to build up the proximal portion of the rod with about 6 subunits each.</text>
</comment>